<name>E1RIZ2_METP4</name>
<dbReference type="GeneID" id="9743263"/>
<dbReference type="HOGENOM" id="CLU_870481_0_0_2"/>
<dbReference type="eggNOG" id="arCOG08787">
    <property type="taxonomic scope" value="Archaea"/>
</dbReference>
<protein>
    <submittedName>
        <fullName evidence="1">Uncharacterized protein</fullName>
    </submittedName>
</protein>
<evidence type="ECO:0000313" key="1">
    <source>
        <dbReference type="EMBL" id="ADN35580.1"/>
    </source>
</evidence>
<reference evidence="1 2" key="1">
    <citation type="journal article" date="2010" name="Stand. Genomic Sci.">
        <title>Complete genome sequence of Methanoplanus petrolearius type strain (SEBR 4847).</title>
        <authorList>
            <person name="Brambilla E."/>
            <person name="Djao O.D."/>
            <person name="Daligault H."/>
            <person name="Lapidus A."/>
            <person name="Lucas S."/>
            <person name="Hammon N."/>
            <person name="Nolan M."/>
            <person name="Tice H."/>
            <person name="Cheng J.F."/>
            <person name="Han C."/>
            <person name="Tapia R."/>
            <person name="Goodwin L."/>
            <person name="Pitluck S."/>
            <person name="Liolios K."/>
            <person name="Ivanova N."/>
            <person name="Mavromatis K."/>
            <person name="Mikhailova N."/>
            <person name="Pati A."/>
            <person name="Chen A."/>
            <person name="Palaniappan K."/>
            <person name="Land M."/>
            <person name="Hauser L."/>
            <person name="Chang Y.J."/>
            <person name="Jeffries C.D."/>
            <person name="Rohde M."/>
            <person name="Spring S."/>
            <person name="Sikorski J."/>
            <person name="Goker M."/>
            <person name="Woyke T."/>
            <person name="Bristow J."/>
            <person name="Eisen J.A."/>
            <person name="Markowitz V."/>
            <person name="Hugenholtz P."/>
            <person name="Kyrpides N.C."/>
            <person name="Klenk H.P."/>
        </authorList>
    </citation>
    <scope>NUCLEOTIDE SEQUENCE [LARGE SCALE GENOMIC DNA]</scope>
    <source>
        <strain evidence="2">DSM 11571 / OCM 486 / SEBR 4847</strain>
    </source>
</reference>
<dbReference type="EMBL" id="CP002117">
    <property type="protein sequence ID" value="ADN35580.1"/>
    <property type="molecule type" value="Genomic_DNA"/>
</dbReference>
<accession>E1RIZ2</accession>
<proteinExistence type="predicted"/>
<dbReference type="KEGG" id="mpi:Mpet_0807"/>
<keyword evidence="2" id="KW-1185">Reference proteome</keyword>
<organism evidence="1 2">
    <name type="scientific">Methanolacinia petrolearia (strain DSM 11571 / OCM 486 / SEBR 4847)</name>
    <name type="common">Methanoplanus petrolearius</name>
    <dbReference type="NCBI Taxonomy" id="679926"/>
    <lineage>
        <taxon>Archaea</taxon>
        <taxon>Methanobacteriati</taxon>
        <taxon>Methanobacteriota</taxon>
        <taxon>Stenosarchaea group</taxon>
        <taxon>Methanomicrobia</taxon>
        <taxon>Methanomicrobiales</taxon>
        <taxon>Methanomicrobiaceae</taxon>
        <taxon>Methanolacinia</taxon>
    </lineage>
</organism>
<evidence type="ECO:0000313" key="2">
    <source>
        <dbReference type="Proteomes" id="UP000006565"/>
    </source>
</evidence>
<dbReference type="AlphaFoldDB" id="E1RIZ2"/>
<dbReference type="Proteomes" id="UP000006565">
    <property type="component" value="Chromosome"/>
</dbReference>
<dbReference type="RefSeq" id="WP_013328758.1">
    <property type="nucleotide sequence ID" value="NC_014507.1"/>
</dbReference>
<gene>
    <name evidence="1" type="ordered locus">Mpet_0807</name>
</gene>
<sequence length="319" mass="35699" precursor="true">MNVGEKMKAKKAMQVLNLLLVIALAGAMFVPVVSAASNAQKIDDQSIVELFEPINAEIESTMAKTVTTDGLAKTDFNSEKYSEELIKKYQKNLDLIIDSLDKGTGNKLSLSEREDLKKIIVQEHIERVSWDEFKKKLGVKDEDFRDLTIISGDSLTQAEKSRLPLSLTLIQVTVDRTGGIGLDGAGLPYQINGGNNLLSVSVDTVYEGKDLYECLFADEDAPNFGLDDDYDALRLIMYGTLNDLQGFFIYDPDDHNHRYIEFGNDYDNGLTFAFTVGQHGALTTEWSIGDEIYISNVWNHAMSLTDRNSNMGKHTYYVY</sequence>